<comment type="caution">
    <text evidence="2">The sequence shown here is derived from an EMBL/GenBank/DDBJ whole genome shotgun (WGS) entry which is preliminary data.</text>
</comment>
<dbReference type="GO" id="GO:0016491">
    <property type="term" value="F:oxidoreductase activity"/>
    <property type="evidence" value="ECO:0007669"/>
    <property type="project" value="InterPro"/>
</dbReference>
<dbReference type="Gene3D" id="3.40.30.10">
    <property type="entry name" value="Glutaredoxin"/>
    <property type="match status" value="1"/>
</dbReference>
<dbReference type="RefSeq" id="XP_013244870.1">
    <property type="nucleotide sequence ID" value="XM_013389416.1"/>
</dbReference>
<gene>
    <name evidence="2" type="ORF">K437DRAFT_267031</name>
</gene>
<dbReference type="HOGENOM" id="CLU_756898_0_0_1"/>
<dbReference type="OrthoDB" id="1930760at2759"/>
<feature type="domain" description="DSBA-like thioredoxin" evidence="1">
    <location>
        <begin position="134"/>
        <end position="353"/>
    </location>
</feature>
<name>A0A066WE38_TILAU</name>
<dbReference type="Pfam" id="PF01323">
    <property type="entry name" value="DSBA"/>
    <property type="match status" value="1"/>
</dbReference>
<protein>
    <submittedName>
        <fullName evidence="2">Thioredoxin-like protein</fullName>
    </submittedName>
</protein>
<dbReference type="CDD" id="cd03024">
    <property type="entry name" value="DsbA_FrnE"/>
    <property type="match status" value="1"/>
</dbReference>
<dbReference type="InParanoid" id="A0A066WE38"/>
<organism evidence="2 3">
    <name type="scientific">Tilletiaria anomala (strain ATCC 24038 / CBS 436.72 / UBC 951)</name>
    <dbReference type="NCBI Taxonomy" id="1037660"/>
    <lineage>
        <taxon>Eukaryota</taxon>
        <taxon>Fungi</taxon>
        <taxon>Dikarya</taxon>
        <taxon>Basidiomycota</taxon>
        <taxon>Ustilaginomycotina</taxon>
        <taxon>Exobasidiomycetes</taxon>
        <taxon>Georgefischeriales</taxon>
        <taxon>Tilletiariaceae</taxon>
        <taxon>Tilletiaria</taxon>
    </lineage>
</organism>
<evidence type="ECO:0000313" key="2">
    <source>
        <dbReference type="EMBL" id="KDN52026.1"/>
    </source>
</evidence>
<dbReference type="AlphaFoldDB" id="A0A066WE38"/>
<proteinExistence type="predicted"/>
<evidence type="ECO:0000313" key="3">
    <source>
        <dbReference type="Proteomes" id="UP000027361"/>
    </source>
</evidence>
<dbReference type="EMBL" id="JMSN01000015">
    <property type="protein sequence ID" value="KDN52026.1"/>
    <property type="molecule type" value="Genomic_DNA"/>
</dbReference>
<dbReference type="InterPro" id="IPR001853">
    <property type="entry name" value="DSBA-like_thioredoxin_dom"/>
</dbReference>
<accession>A0A066WE38</accession>
<dbReference type="STRING" id="1037660.A0A066WE38"/>
<dbReference type="GeneID" id="25265900"/>
<keyword evidence="3" id="KW-1185">Reference proteome</keyword>
<evidence type="ECO:0000259" key="1">
    <source>
        <dbReference type="Pfam" id="PF01323"/>
    </source>
</evidence>
<dbReference type="InterPro" id="IPR036249">
    <property type="entry name" value="Thioredoxin-like_sf"/>
</dbReference>
<reference evidence="2 3" key="1">
    <citation type="submission" date="2014-05" db="EMBL/GenBank/DDBJ databases">
        <title>Draft genome sequence of a rare smut relative, Tilletiaria anomala UBC 951.</title>
        <authorList>
            <consortium name="DOE Joint Genome Institute"/>
            <person name="Toome M."/>
            <person name="Kuo A."/>
            <person name="Henrissat B."/>
            <person name="Lipzen A."/>
            <person name="Tritt A."/>
            <person name="Yoshinaga Y."/>
            <person name="Zane M."/>
            <person name="Barry K."/>
            <person name="Grigoriev I.V."/>
            <person name="Spatafora J.W."/>
            <person name="Aimea M.C."/>
        </authorList>
    </citation>
    <scope>NUCLEOTIDE SEQUENCE [LARGE SCALE GENOMIC DNA]</scope>
    <source>
        <strain evidence="2 3">UBC 951</strain>
    </source>
</reference>
<sequence length="366" mass="40556">MELTSLSLLICAPLPSKPLSHRLSLHTIKPLFNEPFLLRTAKTWTSLATTRRKALWEMHMQHQEKASAQIGNLVAGDFQQQGLKARIGKPTPLASTIARAQVRTSSKLNLSLACKALQYSRNMANSTPLLPLKIDVTSDTICPFCFLGLRKLEKALELSPYTSPSSASRLFNPEIQYLPYQLDPTLPEDRALSKKEMYTKKFGAARFDAMEKMMVERGKEVGINFIYGGTVRSTMLSHRLLAKAHQVGGWKAQLAFLNLVFPYYFEKQGDPGDAEALAMFAHQASIFSSKSEADAFCKSDELTDEVRKGFVRARRAGITGVPNFEMTAQREGNVPVVAEVPGAQDPETLAAIIKQIAQKVQAQSHT</sequence>
<dbReference type="Proteomes" id="UP000027361">
    <property type="component" value="Unassembled WGS sequence"/>
</dbReference>
<dbReference type="PANTHER" id="PTHR13887">
    <property type="entry name" value="GLUTATHIONE S-TRANSFERASE KAPPA"/>
    <property type="match status" value="1"/>
</dbReference>
<dbReference type="SUPFAM" id="SSF52833">
    <property type="entry name" value="Thioredoxin-like"/>
    <property type="match status" value="1"/>
</dbReference>
<dbReference type="PANTHER" id="PTHR13887:SF41">
    <property type="entry name" value="THIOREDOXIN SUPERFAMILY PROTEIN"/>
    <property type="match status" value="1"/>
</dbReference>